<gene>
    <name evidence="1" type="ORF">WI41_21985</name>
</gene>
<dbReference type="Proteomes" id="UP000056450">
    <property type="component" value="Unassembled WGS sequence"/>
</dbReference>
<dbReference type="Pfam" id="PF03692">
    <property type="entry name" value="CxxCxxCC"/>
    <property type="match status" value="1"/>
</dbReference>
<dbReference type="EMBL" id="LOTQ01000030">
    <property type="protein sequence ID" value="KVA04747.1"/>
    <property type="molecule type" value="Genomic_DNA"/>
</dbReference>
<proteinExistence type="predicted"/>
<evidence type="ECO:0000313" key="2">
    <source>
        <dbReference type="Proteomes" id="UP000056450"/>
    </source>
</evidence>
<organism evidence="1 2">
    <name type="scientific">Burkholderia latens</name>
    <dbReference type="NCBI Taxonomy" id="488446"/>
    <lineage>
        <taxon>Bacteria</taxon>
        <taxon>Pseudomonadati</taxon>
        <taxon>Pseudomonadota</taxon>
        <taxon>Betaproteobacteria</taxon>
        <taxon>Burkholderiales</taxon>
        <taxon>Burkholderiaceae</taxon>
        <taxon>Burkholderia</taxon>
        <taxon>Burkholderia cepacia complex</taxon>
    </lineage>
</organism>
<accession>A0AAP1G8V3</accession>
<evidence type="ECO:0000313" key="1">
    <source>
        <dbReference type="EMBL" id="KVA04747.1"/>
    </source>
</evidence>
<name>A0AAP1G8V3_9BURK</name>
<sequence>MTRNDIDFACTGCGRCCHDLRIPLTVAEATAWVQRGGGRVELLCDAMPWPVEPAPDDAFAAYKRARSSPALSGTLPIRVTVVITASHAGPCPNLLGDLRCGIYDERPLVCRIYPAEVNPFVPLTPDGKACPSDAWQHAPLMRGGTIVDALTRENVARARAASEAETPLRARLAAALGIDTAAVANEGFAIHAPPADALLAALHALGAGSDAAAAAEPEPEPAPTGWTLLTNRTVTADTLQSVGAASRLASDEAGARGRYLGFHPAA</sequence>
<protein>
    <recommendedName>
        <fullName evidence="3">YkgJ family cysteine cluster protein</fullName>
    </recommendedName>
</protein>
<dbReference type="RefSeq" id="WP_059547107.1">
    <property type="nucleotide sequence ID" value="NZ_CBCPGW010000026.1"/>
</dbReference>
<dbReference type="AlphaFoldDB" id="A0AAP1G8V3"/>
<evidence type="ECO:0008006" key="3">
    <source>
        <dbReference type="Google" id="ProtNLM"/>
    </source>
</evidence>
<reference evidence="1 2" key="1">
    <citation type="submission" date="2015-11" db="EMBL/GenBank/DDBJ databases">
        <title>Expanding the genomic diversity of Burkholderia species for the development of highly accurate diagnostics.</title>
        <authorList>
            <person name="Sahl J."/>
            <person name="Keim P."/>
            <person name="Wagner D."/>
        </authorList>
    </citation>
    <scope>NUCLEOTIDE SEQUENCE [LARGE SCALE GENOMIC DNA]</scope>
    <source>
        <strain evidence="1 2">RF32-BP12</strain>
    </source>
</reference>
<comment type="caution">
    <text evidence="1">The sequence shown here is derived from an EMBL/GenBank/DDBJ whole genome shotgun (WGS) entry which is preliminary data.</text>
</comment>
<dbReference type="InterPro" id="IPR005358">
    <property type="entry name" value="Puta_zinc/iron-chelating_dom"/>
</dbReference>